<feature type="domain" description="Glycosyltransferase 2-like" evidence="2">
    <location>
        <begin position="79"/>
        <end position="184"/>
    </location>
</feature>
<organism evidence="3">
    <name type="scientific">Palpitomonas bilix</name>
    <dbReference type="NCBI Taxonomy" id="652834"/>
    <lineage>
        <taxon>Eukaryota</taxon>
        <taxon>Eukaryota incertae sedis</taxon>
    </lineage>
</organism>
<dbReference type="CDD" id="cd00761">
    <property type="entry name" value="Glyco_tranf_GTA_type"/>
    <property type="match status" value="1"/>
</dbReference>
<keyword evidence="1" id="KW-0812">Transmembrane</keyword>
<dbReference type="SUPFAM" id="SSF53448">
    <property type="entry name" value="Nucleotide-diphospho-sugar transferases"/>
    <property type="match status" value="1"/>
</dbReference>
<proteinExistence type="predicted"/>
<dbReference type="EMBL" id="HBIB01007638">
    <property type="protein sequence ID" value="CAE0242572.1"/>
    <property type="molecule type" value="Transcribed_RNA"/>
</dbReference>
<evidence type="ECO:0000313" key="3">
    <source>
        <dbReference type="EMBL" id="CAE0242572.1"/>
    </source>
</evidence>
<dbReference type="PANTHER" id="PTHR43685">
    <property type="entry name" value="GLYCOSYLTRANSFERASE"/>
    <property type="match status" value="1"/>
</dbReference>
<dbReference type="Pfam" id="PF00535">
    <property type="entry name" value="Glycos_transf_2"/>
    <property type="match status" value="1"/>
</dbReference>
<dbReference type="AlphaFoldDB" id="A0A7S3G0Z0"/>
<gene>
    <name evidence="3" type="ORF">PBIL07802_LOCUS4737</name>
</gene>
<reference evidence="3" key="1">
    <citation type="submission" date="2021-01" db="EMBL/GenBank/DDBJ databases">
        <authorList>
            <person name="Corre E."/>
            <person name="Pelletier E."/>
            <person name="Niang G."/>
            <person name="Scheremetjew M."/>
            <person name="Finn R."/>
            <person name="Kale V."/>
            <person name="Holt S."/>
            <person name="Cochrane G."/>
            <person name="Meng A."/>
            <person name="Brown T."/>
            <person name="Cohen L."/>
        </authorList>
    </citation>
    <scope>NUCLEOTIDE SEQUENCE</scope>
    <source>
        <strain evidence="3">NIES-2562</strain>
    </source>
</reference>
<evidence type="ECO:0000259" key="2">
    <source>
        <dbReference type="Pfam" id="PF00535"/>
    </source>
</evidence>
<dbReference type="InterPro" id="IPR001173">
    <property type="entry name" value="Glyco_trans_2-like"/>
</dbReference>
<keyword evidence="1" id="KW-0472">Membrane</keyword>
<evidence type="ECO:0000256" key="1">
    <source>
        <dbReference type="SAM" id="Phobius"/>
    </source>
</evidence>
<dbReference type="Gene3D" id="3.90.550.10">
    <property type="entry name" value="Spore Coat Polysaccharide Biosynthesis Protein SpsA, Chain A"/>
    <property type="match status" value="1"/>
</dbReference>
<sequence>MNMLGLLSKRTIQARTWQQRRSRLTVCGGKRAQVLLFLLIGLMVWYFLLRQGPLPQVHFNGVTPCQVPKVEEVKPAVVSVVVPYTCSKAVYVDQTLSSLAAQRMFPASEIIFVMSKSTYHTCAESLKDAAHRNVNIRFATSPDALSAPAARNFGAAAADTDYLLFIDSDDLMDVTAVEKMLFCLLFSPSHVSLCAGRTMFFYEDGRIMNYGSPGFDASNRFLHFNFGNINHLVRKEHFLAVGGNDQALWRGLEDWDFFLRLANSSLWGITIHEPLSWYRQRNRSPGEWPALENERSERETLRKKYSQLWRGEKSWPSVSMKKRHSLHEEYCFSRKTLDVALPQLYKDAKSSSAGDDQGPVSWGEELIVSSQLALLVQRPSEKHGVIFLSRDTSADSLRQAVHECDAVRSLGTNQTFLFVSLAAYEETWLSVSTIRNSVHRSREASLLAKLRQCTNDVHFVDLFLSNGPDIASYLVYLSVSRSIAEVRTSDASVVKVGSVLNSIASLALAMDIDEYRSGVDLKSRNGAFVVKLNNSLRSSSERATFFRSNYARHFRIMQEFSRGYLTNSVELRAEEGYSANHVVDCTY</sequence>
<dbReference type="InterPro" id="IPR050834">
    <property type="entry name" value="Glycosyltransf_2"/>
</dbReference>
<protein>
    <recommendedName>
        <fullName evidence="2">Glycosyltransferase 2-like domain-containing protein</fullName>
    </recommendedName>
</protein>
<dbReference type="InterPro" id="IPR029044">
    <property type="entry name" value="Nucleotide-diphossugar_trans"/>
</dbReference>
<dbReference type="PANTHER" id="PTHR43685:SF2">
    <property type="entry name" value="GLYCOSYLTRANSFERASE 2-LIKE DOMAIN-CONTAINING PROTEIN"/>
    <property type="match status" value="1"/>
</dbReference>
<feature type="transmembrane region" description="Helical" evidence="1">
    <location>
        <begin position="32"/>
        <end position="49"/>
    </location>
</feature>
<name>A0A7S3G0Z0_9EUKA</name>
<accession>A0A7S3G0Z0</accession>
<keyword evidence="1" id="KW-1133">Transmembrane helix</keyword>
<dbReference type="GO" id="GO:0044010">
    <property type="term" value="P:single-species biofilm formation"/>
    <property type="evidence" value="ECO:0007669"/>
    <property type="project" value="TreeGrafter"/>
</dbReference>